<evidence type="ECO:0000256" key="6">
    <source>
        <dbReference type="ARBA" id="ARBA00022786"/>
    </source>
</evidence>
<dbReference type="InterPro" id="IPR014719">
    <property type="entry name" value="Ribosomal_bL12_C/ClpS-like"/>
</dbReference>
<feature type="region of interest" description="Disordered" evidence="11">
    <location>
        <begin position="1078"/>
        <end position="1110"/>
    </location>
</feature>
<protein>
    <recommendedName>
        <fullName evidence="10">E3 ubiquitin-protein ligase</fullName>
        <ecNumber evidence="10">2.3.2.27</ecNumber>
    </recommendedName>
</protein>
<keyword evidence="6 10" id="KW-0833">Ubl conjugation pathway</keyword>
<keyword evidence="7 10" id="KW-0862">Zinc</keyword>
<evidence type="ECO:0000313" key="14">
    <source>
        <dbReference type="Proteomes" id="UP000823941"/>
    </source>
</evidence>
<dbReference type="InterPro" id="IPR039164">
    <property type="entry name" value="UBR1-like"/>
</dbReference>
<dbReference type="SMART" id="SM00396">
    <property type="entry name" value="ZnF_UBR1"/>
    <property type="match status" value="1"/>
</dbReference>
<evidence type="ECO:0000256" key="1">
    <source>
        <dbReference type="ARBA" id="ARBA00000900"/>
    </source>
</evidence>
<dbReference type="Proteomes" id="UP000823941">
    <property type="component" value="Chromosome 14"/>
</dbReference>
<dbReference type="SUPFAM" id="SSF54736">
    <property type="entry name" value="ClpS-like"/>
    <property type="match status" value="1"/>
</dbReference>
<evidence type="ECO:0000256" key="4">
    <source>
        <dbReference type="ARBA" id="ARBA00022723"/>
    </source>
</evidence>
<feature type="compositionally biased region" description="Basic and acidic residues" evidence="11">
    <location>
        <begin position="1091"/>
        <end position="1110"/>
    </location>
</feature>
<reference evidence="13 14" key="1">
    <citation type="submission" date="2021-06" db="EMBL/GenBank/DDBJ databases">
        <title>A haploid diamondback moth (Plutella xylostella L.) genome assembly resolves 31 chromosomes and identifies a diamide resistance mutation.</title>
        <authorList>
            <person name="Ward C.M."/>
            <person name="Perry K.D."/>
            <person name="Baker G."/>
            <person name="Powis K."/>
            <person name="Heckel D.G."/>
            <person name="Baxter S.W."/>
        </authorList>
    </citation>
    <scope>NUCLEOTIDE SEQUENCE [LARGE SCALE GENOMIC DNA]</scope>
    <source>
        <strain evidence="13 14">LV</strain>
        <tissue evidence="13">Single pupa</tissue>
    </source>
</reference>
<dbReference type="InterPro" id="IPR055194">
    <property type="entry name" value="UBR1-like_WH"/>
</dbReference>
<dbReference type="InterPro" id="IPR003126">
    <property type="entry name" value="Znf_UBR"/>
</dbReference>
<evidence type="ECO:0000256" key="3">
    <source>
        <dbReference type="ARBA" id="ARBA00022679"/>
    </source>
</evidence>
<keyword evidence="5 10" id="KW-0863">Zinc-finger</keyword>
<dbReference type="Gene3D" id="2.10.110.30">
    <property type="match status" value="1"/>
</dbReference>
<organism evidence="13 14">
    <name type="scientific">Plutella xylostella</name>
    <name type="common">Diamondback moth</name>
    <name type="synonym">Plutella maculipennis</name>
    <dbReference type="NCBI Taxonomy" id="51655"/>
    <lineage>
        <taxon>Eukaryota</taxon>
        <taxon>Metazoa</taxon>
        <taxon>Ecdysozoa</taxon>
        <taxon>Arthropoda</taxon>
        <taxon>Hexapoda</taxon>
        <taxon>Insecta</taxon>
        <taxon>Pterygota</taxon>
        <taxon>Neoptera</taxon>
        <taxon>Endopterygota</taxon>
        <taxon>Lepidoptera</taxon>
        <taxon>Glossata</taxon>
        <taxon>Ditrysia</taxon>
        <taxon>Yponomeutoidea</taxon>
        <taxon>Plutellidae</taxon>
        <taxon>Plutella</taxon>
    </lineage>
</organism>
<sequence length="1854" mass="206605">MSSPAPLEVEAEDSMEEDTNMLPTDKFTMPTRADEVVELWRGKLADGSMSPNDFQDHWRVTVPRIYSPQPNRTCLDWSFDEELGTSLLITPLEQLVWGGAGRGDAGPRAPALCGRVFKCGEPVYSCRECGMDNTCVLCVECFKVSAHRQHKYKICQSNGGGCCDCGDAEAWRRDAFCDKHKGPSEDSEAGTAGISPDVIERMKIVASVCLSYCFRLLTPDHAPGLPNDLRLKDAERDPLQILDQPDCYCTVLYNDETHTFEQVITTLTRVMKVSHRDSVELVSLIDREGRALVKCTSFQQADKLKADIEMFTSRHGPTLKVLVMHAHLVAHQTFAMKLLTWLQNFVAQEPALRLAVSQVALGQFEWPTAAGAAAWPAPTPAGGVAEGVMLNDWRMWKAARSAWHRLLIATTLMDYETKKTMAQLFTRNYGSMLKDFIRDDHDHSLSISSLSVQLFTTPTLAHRLVAQQDALFVVLNTFVSECSRRVNAKGRLEFDRNHVSSAFKRAQFVLYDVKYLLSCVPATFDDELRRGFLHGLTLMLSLLLMMQGMDEVVRQVGQHMEYEPEWESAFNLHVKLAHSITLALEWCGADRALTASAYRMVLRRLCDAEPTEPRERAALTASAYRMVLRRLCDAEPTEPRERAELGNQSALVIPYDVSTRPVSIHRPLSRFAAGLHLLLDKHGLSYHSPEFSRPDKPKPTPEELIEPVLRTTAMIAGVHAGMWRRNGFALLNQLYFYHNVKCRAEMLDRDVLMLQIGASLIESNEFIIHVMNKLNLLEWAKPDFESKGIEEDALRHTISMLDEYRLVHVTNKLNLLEWAKPDFESKGIEEDALRHTISMLDEFLGLLITVVGSRYVPGVGEVTAEDRTKKEIIQMLCIKPMAHSELNRCLPEDQLHETGLEAVINEVATFSKPTGGANRGIYTLKPALYDQYEPFFYHYTREELSRSEEAQRTRRKQAGLPECCPPPQLPKLTPPFRLLANLLQCAASVTVLKTVLERALDLRAACFAETHVHKALHLMGYALRDEESGHYSFVSFAETAARAGLLPLLQQLASSPRVEAHRPLAHWLLNKIRSMLGHSEEGSGDADSMDTDQKDKPNEESAADAEKSRRAKLAAERRAKILAQMQAAQNKFICNNARLFASTDVARSEPERGAERARRAGRGGALGTWGGAAAQPPRVCIMCQEEATVDLNSEPLVLVAFCQYSSVLNRCRADGQGVTPAGWRAARLPAGRGAGPHVSSCGHALHAACWTKYLATVHDKENRRPYRLRQPAAFDVGKREYLCPLCERLCNTALPLLPPPAAPRAAPPPLDQQTYADSVHSLVNHQVTLEPVHQCTESCEEMHCTARARSVGAMSSDTEAEPEQTENTIYVSTQCRDLLPPEFLAHFELDEELPVYNENFKALIEDFTGILPGICEEEEGGAISALAALYRATAYSIISTETILEAEKRPLLGDLPARHKDALHALVRIAAIIPSMWASPNQIAHHAITSLSALERTSPTTQTAFGTLVPLILAAPSLFGKTAGPARPANLAKQITLQVFRSTITRALLATDVSSCNSEPMDDDEEYQPQVDLENLLTFMKELRKGDLDIEKLNPADVWEMIKRQCRGFLRACCLFFHFLSDVTPPTELTVLGGDSWEAMCGYLDLPTTFKELIDTPLARQKALQWSELSLDWFEGKIPLQVVLEPEEPPRLIPLPEDFSELMNAVSEFSCPNSDREDSKYPTMCLICGQILCSQSYCCQVEIRKSVRSGGGSEVVGAAVAHARTCGAGAGLFLRVRDCETLLLAAPARGATMPAPYLDSYGETDQGLRRGNPLHLCPERYAALRMLWLSHGLHERIARGLDTNMLVTTRWQTM</sequence>
<keyword evidence="14" id="KW-1185">Reference proteome</keyword>
<feature type="region of interest" description="Disordered" evidence="11">
    <location>
        <begin position="1"/>
        <end position="26"/>
    </location>
</feature>
<dbReference type="Pfam" id="PF02207">
    <property type="entry name" value="zf-UBR"/>
    <property type="match status" value="1"/>
</dbReference>
<dbReference type="SUPFAM" id="SSF46785">
    <property type="entry name" value="Winged helix' DNA-binding domain"/>
    <property type="match status" value="1"/>
</dbReference>
<dbReference type="EMBL" id="JAHIBW010000014">
    <property type="protein sequence ID" value="KAG7304737.1"/>
    <property type="molecule type" value="Genomic_DNA"/>
</dbReference>
<dbReference type="Pfam" id="PF18995">
    <property type="entry name" value="PRT6_C"/>
    <property type="match status" value="1"/>
</dbReference>
<dbReference type="Pfam" id="PF02617">
    <property type="entry name" value="ClpS"/>
    <property type="match status" value="1"/>
</dbReference>
<keyword evidence="3 10" id="KW-0808">Transferase</keyword>
<evidence type="ECO:0000256" key="8">
    <source>
        <dbReference type="ARBA" id="ARBA00046341"/>
    </source>
</evidence>
<evidence type="ECO:0000256" key="9">
    <source>
        <dbReference type="PROSITE-ProRule" id="PRU00508"/>
    </source>
</evidence>
<dbReference type="InterPro" id="IPR044046">
    <property type="entry name" value="E3_ligase_UBR-like_C"/>
</dbReference>
<dbReference type="InterPro" id="IPR042065">
    <property type="entry name" value="E3_ELL-like"/>
</dbReference>
<dbReference type="EC" id="2.3.2.27" evidence="10"/>
<evidence type="ECO:0000313" key="13">
    <source>
        <dbReference type="EMBL" id="KAG7304737.1"/>
    </source>
</evidence>
<feature type="zinc finger region" description="UBR-type" evidence="9">
    <location>
        <begin position="111"/>
        <end position="182"/>
    </location>
</feature>
<evidence type="ECO:0000259" key="12">
    <source>
        <dbReference type="PROSITE" id="PS51157"/>
    </source>
</evidence>
<gene>
    <name evidence="13" type="ORF">JYU34_010088</name>
</gene>
<proteinExistence type="inferred from homology"/>
<comment type="catalytic activity">
    <reaction evidence="1 10">
        <text>S-ubiquitinyl-[E2 ubiquitin-conjugating enzyme]-L-cysteine + [acceptor protein]-L-lysine = [E2 ubiquitin-conjugating enzyme]-L-cysteine + N(6)-ubiquitinyl-[acceptor protein]-L-lysine.</text>
        <dbReference type="EC" id="2.3.2.27"/>
    </reaction>
</comment>
<evidence type="ECO:0000256" key="2">
    <source>
        <dbReference type="ARBA" id="ARBA00004906"/>
    </source>
</evidence>
<feature type="compositionally biased region" description="Acidic residues" evidence="11">
    <location>
        <begin position="9"/>
        <end position="19"/>
    </location>
</feature>
<name>A0ABQ7QHQ9_PLUXY</name>
<dbReference type="PANTHER" id="PTHR21497:SF24">
    <property type="entry name" value="E3 UBIQUITIN-PROTEIN LIGASE UBR1"/>
    <property type="match status" value="1"/>
</dbReference>
<comment type="pathway">
    <text evidence="2 10">Protein modification; protein ubiquitination.</text>
</comment>
<accession>A0ABQ7QHQ9</accession>
<dbReference type="InterPro" id="IPR003769">
    <property type="entry name" value="ClpS_core"/>
</dbReference>
<evidence type="ECO:0000256" key="11">
    <source>
        <dbReference type="SAM" id="MobiDB-lite"/>
    </source>
</evidence>
<comment type="similarity">
    <text evidence="8 10">Belongs to the E3 ubiquitin-protein ligase UBR1-like family.</text>
</comment>
<dbReference type="PROSITE" id="PS51157">
    <property type="entry name" value="ZF_UBR"/>
    <property type="match status" value="1"/>
</dbReference>
<evidence type="ECO:0000256" key="7">
    <source>
        <dbReference type="ARBA" id="ARBA00022833"/>
    </source>
</evidence>
<dbReference type="InterPro" id="IPR036390">
    <property type="entry name" value="WH_DNA-bd_sf"/>
</dbReference>
<comment type="caution">
    <text evidence="13">The sequence shown here is derived from an EMBL/GenBank/DDBJ whole genome shotgun (WGS) entry which is preliminary data.</text>
</comment>
<comment type="function">
    <text evidence="10">Ubiquitin ligase protein which is a component of the N-end rule pathway. Recognizes and binds to proteins bearing specific N-terminal residues that are destabilizing according to the N-end rule, leading to their ubiquitination and subsequent degradation.</text>
</comment>
<dbReference type="CDD" id="cd19672">
    <property type="entry name" value="UBR-box_UBR1_like"/>
    <property type="match status" value="1"/>
</dbReference>
<feature type="domain" description="UBR-type" evidence="12">
    <location>
        <begin position="111"/>
        <end position="182"/>
    </location>
</feature>
<keyword evidence="4 10" id="KW-0479">Metal-binding</keyword>
<dbReference type="PANTHER" id="PTHR21497">
    <property type="entry name" value="UBIQUITIN LIGASE E3 ALPHA-RELATED"/>
    <property type="match status" value="1"/>
</dbReference>
<evidence type="ECO:0000256" key="5">
    <source>
        <dbReference type="ARBA" id="ARBA00022771"/>
    </source>
</evidence>
<dbReference type="Pfam" id="PF22960">
    <property type="entry name" value="WHD_UBR1"/>
    <property type="match status" value="1"/>
</dbReference>
<dbReference type="Gene3D" id="1.10.10.2670">
    <property type="entry name" value="E3 ubiquitin-protein ligase"/>
    <property type="match status" value="1"/>
</dbReference>
<evidence type="ECO:0000256" key="10">
    <source>
        <dbReference type="RuleBase" id="RU366018"/>
    </source>
</evidence>
<dbReference type="Gene3D" id="3.30.1390.10">
    <property type="match status" value="1"/>
</dbReference>